<dbReference type="GO" id="GO:0030145">
    <property type="term" value="F:manganese ion binding"/>
    <property type="evidence" value="ECO:0007669"/>
    <property type="project" value="InterPro"/>
</dbReference>
<gene>
    <name evidence="9" type="ORF">E1269_25340</name>
</gene>
<dbReference type="EMBL" id="SMKZ01000049">
    <property type="protein sequence ID" value="TDE00496.1"/>
    <property type="molecule type" value="Genomic_DNA"/>
</dbReference>
<comment type="cofactor">
    <cofactor evidence="1">
        <name>Mn(2+)</name>
        <dbReference type="ChEBI" id="CHEBI:29035"/>
    </cofactor>
</comment>
<dbReference type="InterPro" id="IPR045121">
    <property type="entry name" value="CoAse"/>
</dbReference>
<dbReference type="InParanoid" id="A0A4R5CKU6"/>
<dbReference type="GO" id="GO:0000287">
    <property type="term" value="F:magnesium ion binding"/>
    <property type="evidence" value="ECO:0007669"/>
    <property type="project" value="InterPro"/>
</dbReference>
<dbReference type="OrthoDB" id="9802805at2"/>
<dbReference type="InterPro" id="IPR000086">
    <property type="entry name" value="NUDIX_hydrolase_dom"/>
</dbReference>
<dbReference type="RefSeq" id="WP_131899811.1">
    <property type="nucleotide sequence ID" value="NZ_SMKZ01000049.1"/>
</dbReference>
<keyword evidence="10" id="KW-1185">Reference proteome</keyword>
<dbReference type="PANTHER" id="PTHR12992:SF11">
    <property type="entry name" value="MITOCHONDRIAL COENZYME A DIPHOSPHATASE NUDT8"/>
    <property type="match status" value="1"/>
</dbReference>
<keyword evidence="6" id="KW-0460">Magnesium</keyword>
<dbReference type="PROSITE" id="PS51462">
    <property type="entry name" value="NUDIX"/>
    <property type="match status" value="1"/>
</dbReference>
<dbReference type="AlphaFoldDB" id="A0A4R5CKU6"/>
<dbReference type="InterPro" id="IPR000059">
    <property type="entry name" value="NUDIX_hydrolase_NudL_CS"/>
</dbReference>
<keyword evidence="5" id="KW-0378">Hydrolase</keyword>
<comment type="similarity">
    <text evidence="3">Belongs to the Nudix hydrolase family. PCD1 subfamily.</text>
</comment>
<keyword evidence="4" id="KW-0479">Metal-binding</keyword>
<evidence type="ECO:0000256" key="2">
    <source>
        <dbReference type="ARBA" id="ARBA00001946"/>
    </source>
</evidence>
<reference evidence="9 10" key="1">
    <citation type="submission" date="2019-03" db="EMBL/GenBank/DDBJ databases">
        <title>Draft genome sequences of novel Actinobacteria.</title>
        <authorList>
            <person name="Sahin N."/>
            <person name="Ay H."/>
            <person name="Saygin H."/>
        </authorList>
    </citation>
    <scope>NUCLEOTIDE SEQUENCE [LARGE SCALE GENOMIC DNA]</scope>
    <source>
        <strain evidence="9 10">5K138</strain>
    </source>
</reference>
<feature type="domain" description="Nudix hydrolase" evidence="8">
    <location>
        <begin position="43"/>
        <end position="183"/>
    </location>
</feature>
<dbReference type="Proteomes" id="UP000294739">
    <property type="component" value="Unassembled WGS sequence"/>
</dbReference>
<comment type="cofactor">
    <cofactor evidence="2">
        <name>Mg(2+)</name>
        <dbReference type="ChEBI" id="CHEBI:18420"/>
    </cofactor>
</comment>
<proteinExistence type="inferred from homology"/>
<evidence type="ECO:0000256" key="6">
    <source>
        <dbReference type="ARBA" id="ARBA00022842"/>
    </source>
</evidence>
<comment type="caution">
    <text evidence="9">The sequence shown here is derived from an EMBL/GenBank/DDBJ whole genome shotgun (WGS) entry which is preliminary data.</text>
</comment>
<name>A0A4R5CKU6_9ACTN</name>
<evidence type="ECO:0000256" key="5">
    <source>
        <dbReference type="ARBA" id="ARBA00022801"/>
    </source>
</evidence>
<evidence type="ECO:0000256" key="4">
    <source>
        <dbReference type="ARBA" id="ARBA00022723"/>
    </source>
</evidence>
<dbReference type="PROSITE" id="PS01293">
    <property type="entry name" value="NUDIX_COA"/>
    <property type="match status" value="1"/>
</dbReference>
<dbReference type="InterPro" id="IPR015797">
    <property type="entry name" value="NUDIX_hydrolase-like_dom_sf"/>
</dbReference>
<dbReference type="PANTHER" id="PTHR12992">
    <property type="entry name" value="NUDIX HYDROLASE"/>
    <property type="match status" value="1"/>
</dbReference>
<evidence type="ECO:0000256" key="7">
    <source>
        <dbReference type="ARBA" id="ARBA00023211"/>
    </source>
</evidence>
<keyword evidence="7" id="KW-0464">Manganese</keyword>
<evidence type="ECO:0000256" key="1">
    <source>
        <dbReference type="ARBA" id="ARBA00001936"/>
    </source>
</evidence>
<evidence type="ECO:0000313" key="10">
    <source>
        <dbReference type="Proteomes" id="UP000294739"/>
    </source>
</evidence>
<dbReference type="CDD" id="cd03426">
    <property type="entry name" value="NUDIX_CoAse_Nudt7"/>
    <property type="match status" value="1"/>
</dbReference>
<sequence>MTAREPDVAPSLGPPSWLRTIADAAGRLRADHPERWLPPADGSARASAVLVLFGESDGEPDVLLTERAPGLRRHAGQAAFPGGVSDPGDGGPAGTALREGVEETGLNPAGVDVIATLPPLWISVTNYAVTPVLAWWREPCEVRVVDAAEVASVHRVPVRDLLDPANRISIRHPSGSVGPAFRTHGLLVWGFTAYVLSHLFEAAGIDEPWDRTLVMPLPTGPGPEPEGRGAL</sequence>
<accession>A0A4R5CKU6</accession>
<dbReference type="FunCoup" id="A0A4R5CKU6">
    <property type="interactions" value="90"/>
</dbReference>
<evidence type="ECO:0000256" key="3">
    <source>
        <dbReference type="ARBA" id="ARBA00006506"/>
    </source>
</evidence>
<organism evidence="9 10">
    <name type="scientific">Jiangella asiatica</name>
    <dbReference type="NCBI Taxonomy" id="2530372"/>
    <lineage>
        <taxon>Bacteria</taxon>
        <taxon>Bacillati</taxon>
        <taxon>Actinomycetota</taxon>
        <taxon>Actinomycetes</taxon>
        <taxon>Jiangellales</taxon>
        <taxon>Jiangellaceae</taxon>
        <taxon>Jiangella</taxon>
    </lineage>
</organism>
<dbReference type="SUPFAM" id="SSF55811">
    <property type="entry name" value="Nudix"/>
    <property type="match status" value="1"/>
</dbReference>
<dbReference type="GO" id="GO:0009132">
    <property type="term" value="P:nucleoside diphosphate metabolic process"/>
    <property type="evidence" value="ECO:0007669"/>
    <property type="project" value="InterPro"/>
</dbReference>
<protein>
    <submittedName>
        <fullName evidence="9">CoA pyrophosphatase</fullName>
    </submittedName>
</protein>
<dbReference type="Pfam" id="PF00293">
    <property type="entry name" value="NUDIX"/>
    <property type="match status" value="1"/>
</dbReference>
<dbReference type="GO" id="GO:0010945">
    <property type="term" value="F:coenzyme A diphosphatase activity"/>
    <property type="evidence" value="ECO:0007669"/>
    <property type="project" value="InterPro"/>
</dbReference>
<evidence type="ECO:0000313" key="9">
    <source>
        <dbReference type="EMBL" id="TDE00496.1"/>
    </source>
</evidence>
<evidence type="ECO:0000259" key="8">
    <source>
        <dbReference type="PROSITE" id="PS51462"/>
    </source>
</evidence>
<dbReference type="Gene3D" id="3.90.79.10">
    <property type="entry name" value="Nucleoside Triphosphate Pyrophosphohydrolase"/>
    <property type="match status" value="1"/>
</dbReference>